<dbReference type="InterPro" id="IPR043136">
    <property type="entry name" value="B30.2/SPRY_sf"/>
</dbReference>
<proteinExistence type="predicted"/>
<dbReference type="Proteomes" id="UP000050741">
    <property type="component" value="Unassembled WGS sequence"/>
</dbReference>
<sequence>MSNDALNNESQIRRRRLPLELQCELIYALPLKHASRLLLLSNGINTNCIGRFRKLREKRQNRWDPTACDDKLALSEPGRLIVQYNGRDLGWGSVRAEKPMPENPYFEVKIIEKKG</sequence>
<name>A0A183C586_GLOPA</name>
<keyword evidence="1" id="KW-1185">Reference proteome</keyword>
<reference evidence="1" key="1">
    <citation type="submission" date="2014-05" db="EMBL/GenBank/DDBJ databases">
        <title>The genome and life-stage specific transcriptomes of Globodera pallida elucidate key aspects of plant parasitism by a cyst nematode.</title>
        <authorList>
            <person name="Cotton J.A."/>
            <person name="Lilley C.J."/>
            <person name="Jones L.M."/>
            <person name="Kikuchi T."/>
            <person name="Reid A.J."/>
            <person name="Thorpe P."/>
            <person name="Tsai I.J."/>
            <person name="Beasley H."/>
            <person name="Blok V."/>
            <person name="Cock P.J.A."/>
            <person name="Van den Akker S.E."/>
            <person name="Holroyd N."/>
            <person name="Hunt M."/>
            <person name="Mantelin S."/>
            <person name="Naghra H."/>
            <person name="Pain A."/>
            <person name="Palomares-Rius J.E."/>
            <person name="Zarowiecki M."/>
            <person name="Berriman M."/>
            <person name="Jones J.T."/>
            <person name="Urwin P.E."/>
        </authorList>
    </citation>
    <scope>NUCLEOTIDE SEQUENCE [LARGE SCALE GENOMIC DNA]</scope>
    <source>
        <strain evidence="1">Lindley</strain>
    </source>
</reference>
<organism evidence="1 2">
    <name type="scientific">Globodera pallida</name>
    <name type="common">Potato cyst nematode worm</name>
    <name type="synonym">Heterodera pallida</name>
    <dbReference type="NCBI Taxonomy" id="36090"/>
    <lineage>
        <taxon>Eukaryota</taxon>
        <taxon>Metazoa</taxon>
        <taxon>Ecdysozoa</taxon>
        <taxon>Nematoda</taxon>
        <taxon>Chromadorea</taxon>
        <taxon>Rhabditida</taxon>
        <taxon>Tylenchina</taxon>
        <taxon>Tylenchomorpha</taxon>
        <taxon>Tylenchoidea</taxon>
        <taxon>Heteroderidae</taxon>
        <taxon>Heteroderinae</taxon>
        <taxon>Globodera</taxon>
    </lineage>
</organism>
<dbReference type="WBParaSite" id="GPLIN_000803100">
    <property type="protein sequence ID" value="GPLIN_000803100"/>
    <property type="gene ID" value="GPLIN_000803100"/>
</dbReference>
<dbReference type="Gene3D" id="2.60.120.920">
    <property type="match status" value="1"/>
</dbReference>
<reference evidence="2" key="2">
    <citation type="submission" date="2016-06" db="UniProtKB">
        <authorList>
            <consortium name="WormBaseParasite"/>
        </authorList>
    </citation>
    <scope>IDENTIFICATION</scope>
</reference>
<protein>
    <submittedName>
        <fullName evidence="2">F-box domain-containing protein</fullName>
    </submittedName>
</protein>
<accession>A0A183C586</accession>
<dbReference type="AlphaFoldDB" id="A0A183C586"/>
<evidence type="ECO:0000313" key="1">
    <source>
        <dbReference type="Proteomes" id="UP000050741"/>
    </source>
</evidence>
<evidence type="ECO:0000313" key="2">
    <source>
        <dbReference type="WBParaSite" id="GPLIN_000803100"/>
    </source>
</evidence>